<evidence type="ECO:0000256" key="1">
    <source>
        <dbReference type="ARBA" id="ARBA00004651"/>
    </source>
</evidence>
<dbReference type="GO" id="GO:0009103">
    <property type="term" value="P:lipopolysaccharide biosynthetic process"/>
    <property type="evidence" value="ECO:0007669"/>
    <property type="project" value="UniProtKB-ARBA"/>
</dbReference>
<comment type="subcellular location">
    <subcellularLocation>
        <location evidence="1">Cell membrane</location>
        <topology evidence="1">Multi-pass membrane protein</topology>
    </subcellularLocation>
</comment>
<keyword evidence="3" id="KW-0328">Glycosyltransferase</keyword>
<feature type="transmembrane region" description="Helical" evidence="8">
    <location>
        <begin position="28"/>
        <end position="52"/>
    </location>
</feature>
<evidence type="ECO:0000256" key="6">
    <source>
        <dbReference type="ARBA" id="ARBA00022989"/>
    </source>
</evidence>
<feature type="transmembrane region" description="Helical" evidence="8">
    <location>
        <begin position="411"/>
        <end position="431"/>
    </location>
</feature>
<keyword evidence="10" id="KW-1185">Reference proteome</keyword>
<gene>
    <name evidence="9" type="ORF">K227x_10650</name>
</gene>
<evidence type="ECO:0000256" key="2">
    <source>
        <dbReference type="ARBA" id="ARBA00022475"/>
    </source>
</evidence>
<keyword evidence="2" id="KW-1003">Cell membrane</keyword>
<feature type="transmembrane region" description="Helical" evidence="8">
    <location>
        <begin position="438"/>
        <end position="456"/>
    </location>
</feature>
<dbReference type="PANTHER" id="PTHR33908">
    <property type="entry name" value="MANNOSYLTRANSFERASE YKCB-RELATED"/>
    <property type="match status" value="1"/>
</dbReference>
<keyword evidence="7 8" id="KW-0472">Membrane</keyword>
<feature type="transmembrane region" description="Helical" evidence="8">
    <location>
        <begin position="105"/>
        <end position="125"/>
    </location>
</feature>
<keyword evidence="5 8" id="KW-0812">Transmembrane</keyword>
<evidence type="ECO:0000256" key="7">
    <source>
        <dbReference type="ARBA" id="ARBA00023136"/>
    </source>
</evidence>
<evidence type="ECO:0000313" key="10">
    <source>
        <dbReference type="Proteomes" id="UP000318538"/>
    </source>
</evidence>
<keyword evidence="6 8" id="KW-1133">Transmembrane helix</keyword>
<feature type="transmembrane region" description="Helical" evidence="8">
    <location>
        <begin position="245"/>
        <end position="264"/>
    </location>
</feature>
<feature type="transmembrane region" description="Helical" evidence="8">
    <location>
        <begin position="137"/>
        <end position="168"/>
    </location>
</feature>
<dbReference type="KEGG" id="rlc:K227x_10650"/>
<evidence type="ECO:0000256" key="3">
    <source>
        <dbReference type="ARBA" id="ARBA00022676"/>
    </source>
</evidence>
<keyword evidence="4" id="KW-0808">Transferase</keyword>
<sequence length="493" mass="55072">MRHRSKRHSKHRPAGRFDPVGLFHHDGIALRPLITTLLLLLLAAKTAAIVARGPVSIEMDAAQYWRLSASVMSGDLLLMGDRIAFRTPGYPWFLASIRSAAGADALFWTAAIQGILSLLSTWIAARLSVRITRLPRALPITLLVSLPCVSALVFNAAILSETLFVFLLMMNLSAVQRYVDRESVGSTIWLGVTFALTLLTRPIVLLLWIPHVMFIALIHWRRSRLRHRQHNPRIALQRVSHSARLMHLLIIGAVVLSSVSPWLIRNQVMFGKPFLTEFVGRNLWIVTFQDGSCAGLPIPNTDAGQTLTRRLDRVGVTDDRELTWTVSGGLIKSGLSDPQADQLMKRVAIDAIRQAPTDFVVPTLSRVLNFWRTRATELPQQGNRGQFFGQHVWQYDLPLIDQLVRFRASNILWANTLMMFVIAAGIVVLVVHSPTRPAGIWILLMMAYFSVITGVFEIPAYRYRMVIEPLSACVIGSAAAILLSKRTKPAIRA</sequence>
<dbReference type="GO" id="GO:0016763">
    <property type="term" value="F:pentosyltransferase activity"/>
    <property type="evidence" value="ECO:0007669"/>
    <property type="project" value="TreeGrafter"/>
</dbReference>
<evidence type="ECO:0000256" key="5">
    <source>
        <dbReference type="ARBA" id="ARBA00022692"/>
    </source>
</evidence>
<accession>A0A517N6C7</accession>
<feature type="transmembrane region" description="Helical" evidence="8">
    <location>
        <begin position="462"/>
        <end position="483"/>
    </location>
</feature>
<protein>
    <recommendedName>
        <fullName evidence="11">Glycosyltransferase RgtA/B/C/D-like domain-containing protein</fullName>
    </recommendedName>
</protein>
<evidence type="ECO:0000256" key="8">
    <source>
        <dbReference type="SAM" id="Phobius"/>
    </source>
</evidence>
<reference evidence="9 10" key="1">
    <citation type="submission" date="2019-02" db="EMBL/GenBank/DDBJ databases">
        <title>Deep-cultivation of Planctomycetes and their phenomic and genomic characterization uncovers novel biology.</title>
        <authorList>
            <person name="Wiegand S."/>
            <person name="Jogler M."/>
            <person name="Boedeker C."/>
            <person name="Pinto D."/>
            <person name="Vollmers J."/>
            <person name="Rivas-Marin E."/>
            <person name="Kohn T."/>
            <person name="Peeters S.H."/>
            <person name="Heuer A."/>
            <person name="Rast P."/>
            <person name="Oberbeckmann S."/>
            <person name="Bunk B."/>
            <person name="Jeske O."/>
            <person name="Meyerdierks A."/>
            <person name="Storesund J.E."/>
            <person name="Kallscheuer N."/>
            <person name="Luecker S."/>
            <person name="Lage O.M."/>
            <person name="Pohl T."/>
            <person name="Merkel B.J."/>
            <person name="Hornburger P."/>
            <person name="Mueller R.-W."/>
            <person name="Bruemmer F."/>
            <person name="Labrenz M."/>
            <person name="Spormann A.M."/>
            <person name="Op den Camp H."/>
            <person name="Overmann J."/>
            <person name="Amann R."/>
            <person name="Jetten M.S.M."/>
            <person name="Mascher T."/>
            <person name="Medema M.H."/>
            <person name="Devos D.P."/>
            <person name="Kaster A.-K."/>
            <person name="Ovreas L."/>
            <person name="Rohde M."/>
            <person name="Galperin M.Y."/>
            <person name="Jogler C."/>
        </authorList>
    </citation>
    <scope>NUCLEOTIDE SEQUENCE [LARGE SCALE GENOMIC DNA]</scope>
    <source>
        <strain evidence="9 10">K22_7</strain>
    </source>
</reference>
<evidence type="ECO:0000256" key="4">
    <source>
        <dbReference type="ARBA" id="ARBA00022679"/>
    </source>
</evidence>
<dbReference type="GO" id="GO:0005886">
    <property type="term" value="C:plasma membrane"/>
    <property type="evidence" value="ECO:0007669"/>
    <property type="project" value="UniProtKB-SubCell"/>
</dbReference>
<organism evidence="9 10">
    <name type="scientific">Rubripirellula lacrimiformis</name>
    <dbReference type="NCBI Taxonomy" id="1930273"/>
    <lineage>
        <taxon>Bacteria</taxon>
        <taxon>Pseudomonadati</taxon>
        <taxon>Planctomycetota</taxon>
        <taxon>Planctomycetia</taxon>
        <taxon>Pirellulales</taxon>
        <taxon>Pirellulaceae</taxon>
        <taxon>Rubripirellula</taxon>
    </lineage>
</organism>
<dbReference type="AlphaFoldDB" id="A0A517N6C7"/>
<feature type="transmembrane region" description="Helical" evidence="8">
    <location>
        <begin position="188"/>
        <end position="218"/>
    </location>
</feature>
<name>A0A517N6C7_9BACT</name>
<evidence type="ECO:0000313" key="9">
    <source>
        <dbReference type="EMBL" id="QDT02687.1"/>
    </source>
</evidence>
<evidence type="ECO:0008006" key="11">
    <source>
        <dbReference type="Google" id="ProtNLM"/>
    </source>
</evidence>
<dbReference type="InterPro" id="IPR050297">
    <property type="entry name" value="LipidA_mod_glycosyltrf_83"/>
</dbReference>
<dbReference type="PANTHER" id="PTHR33908:SF11">
    <property type="entry name" value="MEMBRANE PROTEIN"/>
    <property type="match status" value="1"/>
</dbReference>
<dbReference type="EMBL" id="CP036525">
    <property type="protein sequence ID" value="QDT02687.1"/>
    <property type="molecule type" value="Genomic_DNA"/>
</dbReference>
<proteinExistence type="predicted"/>
<dbReference type="Proteomes" id="UP000318538">
    <property type="component" value="Chromosome"/>
</dbReference>